<organism evidence="1 2">
    <name type="scientific">Synechococcus phage S-RSM4</name>
    <dbReference type="NCBI Taxonomy" id="555387"/>
    <lineage>
        <taxon>Viruses</taxon>
        <taxon>Duplodnaviria</taxon>
        <taxon>Heunggongvirae</taxon>
        <taxon>Uroviricota</taxon>
        <taxon>Caudoviricetes</taxon>
        <taxon>Pantevenvirales</taxon>
        <taxon>Kyanoviridae</taxon>
        <taxon>Gibbetvirus</taxon>
        <taxon>Gibbetvirus rsm4</taxon>
    </lineage>
</organism>
<reference evidence="1 2" key="1">
    <citation type="journal article" date="2009" name="Environ. Microbiol.">
        <title>Comparative genomics of marine cyanomyoviruses reveals the widespread occurrence of Synechococcus host genes localized to a hyperplastic region: implications for mechanisms of cyanophage evolution.</title>
        <authorList>
            <person name="Millard A.D."/>
            <person name="Zwirglmaier K."/>
            <person name="Downey M.J."/>
            <person name="Mann N.H."/>
            <person name="Scanlan D.J."/>
        </authorList>
    </citation>
    <scope>NUCLEOTIDE SEQUENCE</scope>
</reference>
<sequence length="80" mass="9150">MQLQTSATQIDFYPVAGGKRFVKRVIWHPTEEISQQMTSFTTRVKSDALYDIRNYLANGAEVTDFNTEAYDGVDYSPVYC</sequence>
<keyword evidence="2" id="KW-1185">Reference proteome</keyword>
<dbReference type="Proteomes" id="UP000001515">
    <property type="component" value="Segment"/>
</dbReference>
<name>C7BVG5_9CAUD</name>
<dbReference type="OrthoDB" id="24274at10239"/>
<gene>
    <name evidence="1" type="ORF">SRSM4_197</name>
</gene>
<accession>C7BVG5</accession>
<evidence type="ECO:0000313" key="2">
    <source>
        <dbReference type="Proteomes" id="UP000001515"/>
    </source>
</evidence>
<protein>
    <submittedName>
        <fullName evidence="1">Hypothetical cyanophage protein</fullName>
    </submittedName>
</protein>
<proteinExistence type="predicted"/>
<dbReference type="EMBL" id="FM207411">
    <property type="protein sequence ID" value="CAR63394.1"/>
    <property type="molecule type" value="Genomic_DNA"/>
</dbReference>
<dbReference type="RefSeq" id="YP_003097431.1">
    <property type="nucleotide sequence ID" value="NC_013085.1"/>
</dbReference>
<dbReference type="GeneID" id="8303404"/>
<dbReference type="KEGG" id="vg:8303404"/>
<evidence type="ECO:0000313" key="1">
    <source>
        <dbReference type="EMBL" id="CAR63394.1"/>
    </source>
</evidence>